<evidence type="ECO:0000313" key="4">
    <source>
        <dbReference type="Proteomes" id="UP001319827"/>
    </source>
</evidence>
<dbReference type="Proteomes" id="UP001319827">
    <property type="component" value="Chromosome"/>
</dbReference>
<evidence type="ECO:0000259" key="1">
    <source>
        <dbReference type="Pfam" id="PF12727"/>
    </source>
</evidence>
<reference evidence="3 4" key="1">
    <citation type="journal article" date="2016" name="C (Basel)">
        <title>Selective Growth of and Electricity Production by Marine Exoelectrogenic Bacteria in Self-Aggregated Hydrogel of Microbially Reduced Graphene Oxide.</title>
        <authorList>
            <person name="Yoshida N."/>
            <person name="Goto Y."/>
            <person name="Miyata Y."/>
        </authorList>
    </citation>
    <scope>NUCLEOTIDE SEQUENCE [LARGE SCALE GENOMIC DNA]</scope>
    <source>
        <strain evidence="3 4">NIT-T3</strain>
    </source>
</reference>
<dbReference type="EMBL" id="AP024355">
    <property type="protein sequence ID" value="BCR03253.1"/>
    <property type="molecule type" value="Genomic_DNA"/>
</dbReference>
<sequence>MEKLLSTKEVARFLGINEKMVYTLITEKGLPATKITGKWLFPKELVEQWVESKTINYPKQLESAVQIPNLLLIAGSNDILLDRSLPLFRKLNPEQTVLFGNLGSLGGLKALRRGQCHLATSHLAQEDNQEYNFAFAASELDEVPALVNFCRREQGLVVAKGNPRGIRAVADLGARDLCVVNRPLEASTRLLFDREILKAGLDCRQLPGYERELASHVEVGLEVLAGRADAGPAIGAVAALLDLDFIPLGWERFDLIIPKDGFFSKSVQLFLEMLHGQPFRALAESLTGYDLSLCGKMIYPRSR</sequence>
<dbReference type="PANTHER" id="PTHR38431">
    <property type="entry name" value="BLL2305 PROTEIN"/>
    <property type="match status" value="1"/>
</dbReference>
<reference evidence="3 4" key="2">
    <citation type="journal article" date="2021" name="Int. J. Syst. Evol. Microbiol.">
        <title>Isolation and Polyphasic Characterization of Desulfuromonas versatilis sp. Nov., an Electrogenic Bacteria Capable of Versatile Metabolism Isolated from a Graphene Oxide-Reducing Enrichment Culture.</title>
        <authorList>
            <person name="Xie L."/>
            <person name="Yoshida N."/>
            <person name="Ishii S."/>
            <person name="Meng L."/>
        </authorList>
    </citation>
    <scope>NUCLEOTIDE SEQUENCE [LARGE SCALE GENOMIC DNA]</scope>
    <source>
        <strain evidence="3 4">NIT-T3</strain>
    </source>
</reference>
<proteinExistence type="predicted"/>
<organism evidence="3 4">
    <name type="scientific">Desulfuromonas versatilis</name>
    <dbReference type="NCBI Taxonomy" id="2802975"/>
    <lineage>
        <taxon>Bacteria</taxon>
        <taxon>Pseudomonadati</taxon>
        <taxon>Thermodesulfobacteriota</taxon>
        <taxon>Desulfuromonadia</taxon>
        <taxon>Desulfuromonadales</taxon>
        <taxon>Desulfuromonadaceae</taxon>
        <taxon>Desulfuromonas</taxon>
    </lineage>
</organism>
<dbReference type="InterPro" id="IPR010093">
    <property type="entry name" value="SinI_DNA-bd"/>
</dbReference>
<dbReference type="GO" id="GO:0003677">
    <property type="term" value="F:DNA binding"/>
    <property type="evidence" value="ECO:0007669"/>
    <property type="project" value="UniProtKB-KW"/>
</dbReference>
<name>A0ABM8HP13_9BACT</name>
<gene>
    <name evidence="3" type="ORF">DESUT3_03220</name>
</gene>
<dbReference type="InterPro" id="IPR041657">
    <property type="entry name" value="HTH_17"/>
</dbReference>
<evidence type="ECO:0000259" key="2">
    <source>
        <dbReference type="Pfam" id="PF12728"/>
    </source>
</evidence>
<dbReference type="NCBIfam" id="TIGR01764">
    <property type="entry name" value="excise"/>
    <property type="match status" value="1"/>
</dbReference>
<feature type="domain" description="Helix-turn-helix" evidence="2">
    <location>
        <begin position="4"/>
        <end position="53"/>
    </location>
</feature>
<dbReference type="SUPFAM" id="SSF53850">
    <property type="entry name" value="Periplasmic binding protein-like II"/>
    <property type="match status" value="1"/>
</dbReference>
<keyword evidence="3" id="KW-0238">DNA-binding</keyword>
<dbReference type="RefSeq" id="WP_221250736.1">
    <property type="nucleotide sequence ID" value="NZ_AP024355.1"/>
</dbReference>
<protein>
    <submittedName>
        <fullName evidence="3">DNA-binding protein</fullName>
    </submittedName>
</protein>
<evidence type="ECO:0000313" key="3">
    <source>
        <dbReference type="EMBL" id="BCR03253.1"/>
    </source>
</evidence>
<accession>A0ABM8HP13</accession>
<dbReference type="InterPro" id="IPR024370">
    <property type="entry name" value="PBP_domain"/>
</dbReference>
<dbReference type="Pfam" id="PF12728">
    <property type="entry name" value="HTH_17"/>
    <property type="match status" value="1"/>
</dbReference>
<dbReference type="PANTHER" id="PTHR38431:SF1">
    <property type="entry name" value="BLL2305 PROTEIN"/>
    <property type="match status" value="1"/>
</dbReference>
<keyword evidence="4" id="KW-1185">Reference proteome</keyword>
<dbReference type="Pfam" id="PF12727">
    <property type="entry name" value="PBP_like"/>
    <property type="match status" value="1"/>
</dbReference>
<feature type="domain" description="PBP" evidence="1">
    <location>
        <begin position="88"/>
        <end position="274"/>
    </location>
</feature>